<evidence type="ECO:0000313" key="5">
    <source>
        <dbReference type="Proteomes" id="UP000323866"/>
    </source>
</evidence>
<dbReference type="PANTHER" id="PTHR39430:SF1">
    <property type="entry name" value="PROTEASE"/>
    <property type="match status" value="1"/>
</dbReference>
<dbReference type="InterPro" id="IPR003675">
    <property type="entry name" value="Rce1/LyrA-like_dom"/>
</dbReference>
<keyword evidence="3" id="KW-0378">Hydrolase</keyword>
<feature type="transmembrane region" description="Helical" evidence="1">
    <location>
        <begin position="16"/>
        <end position="34"/>
    </location>
</feature>
<name>A0A5M8QQ17_9BACT</name>
<dbReference type="RefSeq" id="WP_149096956.1">
    <property type="nucleotide sequence ID" value="NZ_BMMG01000001.1"/>
</dbReference>
<feature type="transmembrane region" description="Helical" evidence="1">
    <location>
        <begin position="40"/>
        <end position="61"/>
    </location>
</feature>
<keyword evidence="1" id="KW-0472">Membrane</keyword>
<reference evidence="3 5" key="2">
    <citation type="submission" date="2019-09" db="EMBL/GenBank/DDBJ databases">
        <title>A bacterium isolated from glacier soil.</title>
        <authorList>
            <person name="Liu Q."/>
        </authorList>
    </citation>
    <scope>NUCLEOTIDE SEQUENCE [LARGE SCALE GENOMIC DNA]</scope>
    <source>
        <strain evidence="3 5">MDT1-10-3</strain>
    </source>
</reference>
<feature type="transmembrane region" description="Helical" evidence="1">
    <location>
        <begin position="157"/>
        <end position="175"/>
    </location>
</feature>
<sequence length="237" mass="26406">MPLVQTTSPARTRSRSWRAIFSGYLALALTYHAAEYAMRFHQHIPLFLGLMLAVIPVGYMVGRLQGFQGLSVWGLQFNRKYALLLATGLALGLLVNGLAFALRLWLGIEVVTFVPDFPNLVSQTLLFAVGTFLPSLAEDIVTRGYLFGHLQGRLSKWGFVLVSSTLYVLNHLYSFDNGFPALAYLFAVGIMLAIPLLYTRNLWYTVGAHGPAILYIAWGRMCLPWKRGLLPSLAFGY</sequence>
<dbReference type="Proteomes" id="UP001570846">
    <property type="component" value="Unassembled WGS sequence"/>
</dbReference>
<evidence type="ECO:0000256" key="1">
    <source>
        <dbReference type="SAM" id="Phobius"/>
    </source>
</evidence>
<evidence type="ECO:0000313" key="4">
    <source>
        <dbReference type="EMBL" id="MFA1771992.1"/>
    </source>
</evidence>
<dbReference type="AlphaFoldDB" id="A0A5M8QQ17"/>
<reference evidence="4 6" key="3">
    <citation type="submission" date="2024-08" db="EMBL/GenBank/DDBJ databases">
        <authorList>
            <person name="Wei W."/>
        </authorList>
    </citation>
    <scope>NUCLEOTIDE SEQUENCE [LARGE SCALE GENOMIC DNA]</scope>
    <source>
        <strain evidence="4 6">XU2</strain>
    </source>
</reference>
<dbReference type="GO" id="GO:0080120">
    <property type="term" value="P:CAAX-box protein maturation"/>
    <property type="evidence" value="ECO:0007669"/>
    <property type="project" value="UniProtKB-ARBA"/>
</dbReference>
<keyword evidence="3" id="KW-0482">Metalloprotease</keyword>
<dbReference type="GO" id="GO:0004175">
    <property type="term" value="F:endopeptidase activity"/>
    <property type="evidence" value="ECO:0007669"/>
    <property type="project" value="UniProtKB-ARBA"/>
</dbReference>
<protein>
    <submittedName>
        <fullName evidence="3">CPBP family intramembrane metalloprotease</fullName>
    </submittedName>
    <submittedName>
        <fullName evidence="4">Lysostaphin resistance A-like protein</fullName>
    </submittedName>
</protein>
<keyword evidence="1" id="KW-1133">Transmembrane helix</keyword>
<feature type="transmembrane region" description="Helical" evidence="1">
    <location>
        <begin position="82"/>
        <end position="108"/>
    </location>
</feature>
<dbReference type="GO" id="GO:0006508">
    <property type="term" value="P:proteolysis"/>
    <property type="evidence" value="ECO:0007669"/>
    <property type="project" value="UniProtKB-KW"/>
</dbReference>
<dbReference type="GO" id="GO:0008237">
    <property type="term" value="F:metallopeptidase activity"/>
    <property type="evidence" value="ECO:0007669"/>
    <property type="project" value="UniProtKB-KW"/>
</dbReference>
<comment type="caution">
    <text evidence="3">The sequence shown here is derived from an EMBL/GenBank/DDBJ whole genome shotgun (WGS) entry which is preliminary data.</text>
</comment>
<gene>
    <name evidence="4" type="ORF">ACD591_11875</name>
    <name evidence="3" type="ORF">FOE74_02195</name>
</gene>
<dbReference type="EMBL" id="VKKZ01000010">
    <property type="protein sequence ID" value="KAA6437331.1"/>
    <property type="molecule type" value="Genomic_DNA"/>
</dbReference>
<dbReference type="PANTHER" id="PTHR39430">
    <property type="entry name" value="MEMBRANE-ASSOCIATED PROTEASE-RELATED"/>
    <property type="match status" value="1"/>
</dbReference>
<reference evidence="3 5" key="1">
    <citation type="submission" date="2019-07" db="EMBL/GenBank/DDBJ databases">
        <authorList>
            <person name="Qu J.-H."/>
        </authorList>
    </citation>
    <scope>NUCLEOTIDE SEQUENCE [LARGE SCALE GENOMIC DNA]</scope>
    <source>
        <strain evidence="3 5">MDT1-10-3</strain>
    </source>
</reference>
<keyword evidence="1" id="KW-0812">Transmembrane</keyword>
<evidence type="ECO:0000313" key="6">
    <source>
        <dbReference type="Proteomes" id="UP001570846"/>
    </source>
</evidence>
<keyword evidence="6" id="KW-1185">Reference proteome</keyword>
<dbReference type="EMBL" id="JBGOGF010000006">
    <property type="protein sequence ID" value="MFA1771992.1"/>
    <property type="molecule type" value="Genomic_DNA"/>
</dbReference>
<keyword evidence="3" id="KW-0645">Protease</keyword>
<dbReference type="OrthoDB" id="7564474at2"/>
<evidence type="ECO:0000259" key="2">
    <source>
        <dbReference type="Pfam" id="PF02517"/>
    </source>
</evidence>
<proteinExistence type="predicted"/>
<organism evidence="3 5">
    <name type="scientific">Rufibacter glacialis</name>
    <dbReference type="NCBI Taxonomy" id="1259555"/>
    <lineage>
        <taxon>Bacteria</taxon>
        <taxon>Pseudomonadati</taxon>
        <taxon>Bacteroidota</taxon>
        <taxon>Cytophagia</taxon>
        <taxon>Cytophagales</taxon>
        <taxon>Hymenobacteraceae</taxon>
        <taxon>Rufibacter</taxon>
    </lineage>
</organism>
<evidence type="ECO:0000313" key="3">
    <source>
        <dbReference type="EMBL" id="KAA6437331.1"/>
    </source>
</evidence>
<accession>A0A5M8QQ17</accession>
<dbReference type="Proteomes" id="UP000323866">
    <property type="component" value="Unassembled WGS sequence"/>
</dbReference>
<feature type="domain" description="CAAX prenyl protease 2/Lysostaphin resistance protein A-like" evidence="2">
    <location>
        <begin position="123"/>
        <end position="210"/>
    </location>
</feature>
<feature type="transmembrane region" description="Helical" evidence="1">
    <location>
        <begin position="120"/>
        <end position="137"/>
    </location>
</feature>
<feature type="transmembrane region" description="Helical" evidence="1">
    <location>
        <begin position="181"/>
        <end position="198"/>
    </location>
</feature>
<dbReference type="Pfam" id="PF02517">
    <property type="entry name" value="Rce1-like"/>
    <property type="match status" value="1"/>
</dbReference>